<dbReference type="HAMAP" id="MF_00270">
    <property type="entry name" value="Ribosomal_bS18"/>
    <property type="match status" value="1"/>
</dbReference>
<proteinExistence type="inferred from homology"/>
<dbReference type="PANTHER" id="PTHR13479">
    <property type="entry name" value="30S RIBOSOMAL PROTEIN S18"/>
    <property type="match status" value="1"/>
</dbReference>
<evidence type="ECO:0000313" key="7">
    <source>
        <dbReference type="Proteomes" id="UP001594288"/>
    </source>
</evidence>
<accession>A0ABV6YQ14</accession>
<evidence type="ECO:0000256" key="4">
    <source>
        <dbReference type="HAMAP-Rule" id="MF_00270"/>
    </source>
</evidence>
<comment type="caution">
    <text evidence="6">The sequence shown here is derived from an EMBL/GenBank/DDBJ whole genome shotgun (WGS) entry which is preliminary data.</text>
</comment>
<dbReference type="GO" id="GO:0005840">
    <property type="term" value="C:ribosome"/>
    <property type="evidence" value="ECO:0007669"/>
    <property type="project" value="UniProtKB-KW"/>
</dbReference>
<evidence type="ECO:0000256" key="3">
    <source>
        <dbReference type="ARBA" id="ARBA00023274"/>
    </source>
</evidence>
<reference evidence="6 7" key="1">
    <citation type="submission" date="2024-09" db="EMBL/GenBank/DDBJ databases">
        <authorList>
            <person name="D'Angelo T."/>
        </authorList>
    </citation>
    <scope>NUCLEOTIDE SEQUENCE [LARGE SCALE GENOMIC DNA]</scope>
    <source>
        <strain evidence="6">SAG AM-311-F02</strain>
    </source>
</reference>
<dbReference type="PRINTS" id="PR00974">
    <property type="entry name" value="RIBOSOMALS18"/>
</dbReference>
<gene>
    <name evidence="4 6" type="primary">rpsR</name>
    <name evidence="6" type="ORF">ACFL2Z_04550</name>
</gene>
<dbReference type="InterPro" id="IPR001648">
    <property type="entry name" value="Ribosomal_bS18"/>
</dbReference>
<evidence type="ECO:0000256" key="2">
    <source>
        <dbReference type="ARBA" id="ARBA00022980"/>
    </source>
</evidence>
<dbReference type="EMBL" id="JBHPEI010000076">
    <property type="protein sequence ID" value="MFC1800163.1"/>
    <property type="molecule type" value="Genomic_DNA"/>
</dbReference>
<keyword evidence="4" id="KW-0699">rRNA-binding</keyword>
<keyword evidence="2 4" id="KW-0689">Ribosomal protein</keyword>
<evidence type="ECO:0000256" key="5">
    <source>
        <dbReference type="RuleBase" id="RU003910"/>
    </source>
</evidence>
<dbReference type="NCBIfam" id="TIGR00165">
    <property type="entry name" value="S18"/>
    <property type="match status" value="1"/>
</dbReference>
<sequence>MAREERRRRKVCRFCVDGDTFIDYKDDRRISRFVTDRGKIVPRRISGTCAKHQRQLTRAIKKARHIGTLPYAAEQVK</sequence>
<keyword evidence="4" id="KW-0694">RNA-binding</keyword>
<evidence type="ECO:0000313" key="6">
    <source>
        <dbReference type="EMBL" id="MFC1800163.1"/>
    </source>
</evidence>
<dbReference type="InterPro" id="IPR036870">
    <property type="entry name" value="Ribosomal_bS18_sf"/>
</dbReference>
<dbReference type="Gene3D" id="4.10.640.10">
    <property type="entry name" value="Ribosomal protein S18"/>
    <property type="match status" value="1"/>
</dbReference>
<organism evidence="6 7">
    <name type="scientific">Eiseniibacteriota bacterium</name>
    <dbReference type="NCBI Taxonomy" id="2212470"/>
    <lineage>
        <taxon>Bacteria</taxon>
        <taxon>Candidatus Eiseniibacteriota</taxon>
    </lineage>
</organism>
<comment type="subunit">
    <text evidence="4">Part of the 30S ribosomal subunit. Forms a tight heterodimer with protein bS6.</text>
</comment>
<dbReference type="PANTHER" id="PTHR13479:SF40">
    <property type="entry name" value="SMALL RIBOSOMAL SUBUNIT PROTEIN BS18M"/>
    <property type="match status" value="1"/>
</dbReference>
<dbReference type="SUPFAM" id="SSF46911">
    <property type="entry name" value="Ribosomal protein S18"/>
    <property type="match status" value="1"/>
</dbReference>
<keyword evidence="3 4" id="KW-0687">Ribonucleoprotein</keyword>
<protein>
    <recommendedName>
        <fullName evidence="4">Small ribosomal subunit protein bS18</fullName>
    </recommendedName>
</protein>
<dbReference type="Pfam" id="PF01084">
    <property type="entry name" value="Ribosomal_S18"/>
    <property type="match status" value="1"/>
</dbReference>
<name>A0ABV6YQ14_UNCEI</name>
<keyword evidence="7" id="KW-1185">Reference proteome</keyword>
<evidence type="ECO:0000256" key="1">
    <source>
        <dbReference type="ARBA" id="ARBA00005589"/>
    </source>
</evidence>
<comment type="function">
    <text evidence="4">Binds as a heterodimer with protein bS6 to the central domain of the 16S rRNA, where it helps stabilize the platform of the 30S subunit.</text>
</comment>
<comment type="similarity">
    <text evidence="1 4 5">Belongs to the bacterial ribosomal protein bS18 family.</text>
</comment>
<dbReference type="Proteomes" id="UP001594288">
    <property type="component" value="Unassembled WGS sequence"/>
</dbReference>